<organism evidence="2 3">
    <name type="scientific">Stenotrophomonas maltophilia</name>
    <name type="common">Pseudomonas maltophilia</name>
    <name type="synonym">Xanthomonas maltophilia</name>
    <dbReference type="NCBI Taxonomy" id="40324"/>
    <lineage>
        <taxon>Bacteria</taxon>
        <taxon>Pseudomonadati</taxon>
        <taxon>Pseudomonadota</taxon>
        <taxon>Gammaproteobacteria</taxon>
        <taxon>Lysobacterales</taxon>
        <taxon>Lysobacteraceae</taxon>
        <taxon>Stenotrophomonas</taxon>
        <taxon>Stenotrophomonas maltophilia group</taxon>
    </lineage>
</organism>
<gene>
    <name evidence="2" type="ORF">CEE63_14665</name>
</gene>
<dbReference type="CDD" id="cd01832">
    <property type="entry name" value="SGNH_hydrolase_like_1"/>
    <property type="match status" value="1"/>
</dbReference>
<dbReference type="Proteomes" id="UP000197090">
    <property type="component" value="Unassembled WGS sequence"/>
</dbReference>
<dbReference type="AlphaFoldDB" id="A0A0K2Z106"/>
<comment type="caution">
    <text evidence="2">The sequence shown here is derived from an EMBL/GenBank/DDBJ whole genome shotgun (WGS) entry which is preliminary data.</text>
</comment>
<evidence type="ECO:0000313" key="2">
    <source>
        <dbReference type="EMBL" id="OWQ72235.1"/>
    </source>
</evidence>
<sequence>MALSYLALGDSYTVGEAVAVEGRWPHQLAAALRAQDVALADPQTIATTGWTTDELDAGIDAAAPQGPFDFVSLLIGVNNQYRGRPLDEYRVQFQALLQRAIGFAGGRPGRVLVLSFPDWGATPFGAGSGRDLATIEIETDEFNAAAEVISTQQGVAFVDITDISRDQGGNPAMIAEDGLHPSARMYALWSARALPVAARLLGGTD</sequence>
<dbReference type="Pfam" id="PF13472">
    <property type="entry name" value="Lipase_GDSL_2"/>
    <property type="match status" value="1"/>
</dbReference>
<feature type="domain" description="SGNH hydrolase-type esterase" evidence="1">
    <location>
        <begin position="7"/>
        <end position="188"/>
    </location>
</feature>
<dbReference type="Gene3D" id="3.40.50.1110">
    <property type="entry name" value="SGNH hydrolase"/>
    <property type="match status" value="1"/>
</dbReference>
<dbReference type="InterPro" id="IPR013830">
    <property type="entry name" value="SGNH_hydro"/>
</dbReference>
<reference evidence="2 3" key="1">
    <citation type="submission" date="2017-06" db="EMBL/GenBank/DDBJ databases">
        <authorList>
            <person name="Kim H.J."/>
            <person name="Triplett B.A."/>
        </authorList>
    </citation>
    <scope>NUCLEOTIDE SEQUENCE [LARGE SCALE GENOMIC DNA]</scope>
    <source>
        <strain evidence="2 3">594</strain>
    </source>
</reference>
<dbReference type="EMBL" id="NIVX01000089">
    <property type="protein sequence ID" value="OWQ72235.1"/>
    <property type="molecule type" value="Genomic_DNA"/>
</dbReference>
<proteinExistence type="predicted"/>
<dbReference type="GO" id="GO:0016788">
    <property type="term" value="F:hydrolase activity, acting on ester bonds"/>
    <property type="evidence" value="ECO:0007669"/>
    <property type="project" value="UniProtKB-ARBA"/>
</dbReference>
<dbReference type="InterPro" id="IPR036514">
    <property type="entry name" value="SGNH_hydro_sf"/>
</dbReference>
<accession>A0A0K2Z106</accession>
<evidence type="ECO:0000313" key="3">
    <source>
        <dbReference type="Proteomes" id="UP000197090"/>
    </source>
</evidence>
<dbReference type="SUPFAM" id="SSF52266">
    <property type="entry name" value="SGNH hydrolase"/>
    <property type="match status" value="1"/>
</dbReference>
<evidence type="ECO:0000259" key="1">
    <source>
        <dbReference type="Pfam" id="PF13472"/>
    </source>
</evidence>
<dbReference type="RefSeq" id="WP_065196456.1">
    <property type="nucleotide sequence ID" value="NZ_CP088244.1"/>
</dbReference>
<name>A0A0K2Z106_STEMA</name>
<protein>
    <submittedName>
        <fullName evidence="2">Lysophospholipase</fullName>
    </submittedName>
</protein>